<evidence type="ECO:0000313" key="3">
    <source>
        <dbReference type="Proteomes" id="UP000759131"/>
    </source>
</evidence>
<dbReference type="PANTHER" id="PTHR15691">
    <property type="entry name" value="WASH COMPLEX SUBUNIT 5"/>
    <property type="match status" value="1"/>
</dbReference>
<dbReference type="InterPro" id="IPR019393">
    <property type="entry name" value="WASH_strumpellin"/>
</dbReference>
<dbReference type="EMBL" id="OC854845">
    <property type="protein sequence ID" value="CAD7620535.1"/>
    <property type="molecule type" value="Genomic_DNA"/>
</dbReference>
<dbReference type="GO" id="GO:0140285">
    <property type="term" value="P:endosome fission"/>
    <property type="evidence" value="ECO:0007669"/>
    <property type="project" value="TreeGrafter"/>
</dbReference>
<dbReference type="OrthoDB" id="565118at2759"/>
<dbReference type="Proteomes" id="UP000759131">
    <property type="component" value="Unassembled WGS sequence"/>
</dbReference>
<proteinExistence type="inferred from homology"/>
<keyword evidence="3" id="KW-1185">Reference proteome</keyword>
<organism evidence="2">
    <name type="scientific">Medioppia subpectinata</name>
    <dbReference type="NCBI Taxonomy" id="1979941"/>
    <lineage>
        <taxon>Eukaryota</taxon>
        <taxon>Metazoa</taxon>
        <taxon>Ecdysozoa</taxon>
        <taxon>Arthropoda</taxon>
        <taxon>Chelicerata</taxon>
        <taxon>Arachnida</taxon>
        <taxon>Acari</taxon>
        <taxon>Acariformes</taxon>
        <taxon>Sarcoptiformes</taxon>
        <taxon>Oribatida</taxon>
        <taxon>Brachypylina</taxon>
        <taxon>Oppioidea</taxon>
        <taxon>Oppiidae</taxon>
        <taxon>Medioppia</taxon>
    </lineage>
</organism>
<dbReference type="AlphaFoldDB" id="A0A7R9KF05"/>
<dbReference type="GO" id="GO:0007032">
    <property type="term" value="P:endosome organization"/>
    <property type="evidence" value="ECO:0007669"/>
    <property type="project" value="TreeGrafter"/>
</dbReference>
<dbReference type="GO" id="GO:0030041">
    <property type="term" value="P:actin filament polymerization"/>
    <property type="evidence" value="ECO:0007669"/>
    <property type="project" value="TreeGrafter"/>
</dbReference>
<dbReference type="PANTHER" id="PTHR15691:SF6">
    <property type="entry name" value="WASH COMPLEX SUBUNIT 5"/>
    <property type="match status" value="1"/>
</dbReference>
<gene>
    <name evidence="2" type="ORF">OSB1V03_LOCUS1020</name>
</gene>
<dbReference type="GO" id="GO:0005768">
    <property type="term" value="C:endosome"/>
    <property type="evidence" value="ECO:0007669"/>
    <property type="project" value="TreeGrafter"/>
</dbReference>
<name>A0A7R9KF05_9ACAR</name>
<accession>A0A7R9KF05</accession>
<protein>
    <recommendedName>
        <fullName evidence="4">WASH complex subunit strumpellin</fullName>
    </recommendedName>
</protein>
<evidence type="ECO:0000256" key="1">
    <source>
        <dbReference type="ARBA" id="ARBA00006224"/>
    </source>
</evidence>
<dbReference type="EMBL" id="CAJPIZ010000270">
    <property type="protein sequence ID" value="CAG2100965.1"/>
    <property type="molecule type" value="Genomic_DNA"/>
</dbReference>
<sequence>MSDLLESSCGQCLVRLVSRGNAIIAELLRLSEVVPQVFRLDTKSDQTKYSDVISDFSYFKICDSYDNRIESNPQLLDRDEEFRENYIEILTRFYLVFESVHRFTVDINRFIDDLEEGVYIQQTLEAVLLDNDGKQLLSEALYLCGAMLLVVDHRIDGLVRERILVSYYRYSAQRATSDSNIDDVCNLLRSTGYTPSGKRPLNYPEDYFKRAQIRPILVSLVIGRMRSDDIYNQSGAYPQPQHRSVALATQAVMLFTALYFSSDILHNESATMREIVDKFFADNWVISVYMGIVVNLVEEWEPYKAAKLALNNTIDPKNIKHHSNRHHEKIVKLLPQLQQLLKEGALTEDVVLDNVSKLMNIIRECNVTLRWLTLHTCYHNISEANSIVSKKCKQLKDLVIAESKYDPLLVFQLLLNTAEFELKIKEMYRQLLNDKLGKWHFCKKESFERIKELAEVFSGNKPLTRVEKNANLEQWLTEMSKQIDGLTFDETNATNRKTIQLIQALEEVQEFHQLESNLQVRQFLNDSQKLLHCMIKTHNIKEDVLITLQIVGDLSYAWKIIDTSFTRYMQSGIKRDPTLVIKLRATFLKLASALDMPLLRINQASSPDLVSVSQYYSSELVSYVRKVLHIIPETMFSLMARIIELQTNRIKELPTRLMKDQLKAYSQLEERHEVAKLTHSISVFTEGILAMKTTLVGIIQIDPKRLLEDGIRRELVIQTANALHRGLVFNAKARTSELVPKLKALAQVMDGFRRSFEYIQDYVCIYGLKMWQQEVSRIVNYNVEQECNAFMRHKVLDWQSVYQSKSIPIPKFLPLDPYSVNFIGRLARELLRMTDPKTTIYVHSMSTWFDNKTHIEVVDSKLFPLMMKSIGTAGINGLDRLISFMIVTEIQSILQYIDRHFTKDKVWQQMLLDINENLEAIDGKITATHFTRIFGTALTKATKPLPVVFDAIARIGQMQIIRCNIGHELNTSCKFQSRHLANALQTLNQAILCDLEHHCNTSEKSFLKEDTPLLFELTNYLEWTGISDPISKIYITSRVPPYLELISFLLTITQMGKFVYIKAINGLTAKKGSDHSDGLPFVLGMITFLRQFHEKTTHQFIAHCSQYVCAQTEIQTALSSPKVTEISSEAYNTLEFLDHFIRFAGLQRKLVVQNIPDFVFDQFHSIPNPIK</sequence>
<dbReference type="GO" id="GO:0051125">
    <property type="term" value="P:regulation of actin nucleation"/>
    <property type="evidence" value="ECO:0007669"/>
    <property type="project" value="TreeGrafter"/>
</dbReference>
<reference evidence="2" key="1">
    <citation type="submission" date="2020-11" db="EMBL/GenBank/DDBJ databases">
        <authorList>
            <person name="Tran Van P."/>
        </authorList>
    </citation>
    <scope>NUCLEOTIDE SEQUENCE</scope>
</reference>
<dbReference type="GO" id="GO:0071203">
    <property type="term" value="C:WASH complex"/>
    <property type="evidence" value="ECO:0007669"/>
    <property type="project" value="InterPro"/>
</dbReference>
<evidence type="ECO:0008006" key="4">
    <source>
        <dbReference type="Google" id="ProtNLM"/>
    </source>
</evidence>
<dbReference type="Pfam" id="PF10266">
    <property type="entry name" value="Strumpellin"/>
    <property type="match status" value="1"/>
</dbReference>
<comment type="similarity">
    <text evidence="1">Belongs to the strumpellin family.</text>
</comment>
<evidence type="ECO:0000313" key="2">
    <source>
        <dbReference type="EMBL" id="CAD7620535.1"/>
    </source>
</evidence>